<evidence type="ECO:0000313" key="3">
    <source>
        <dbReference type="EMBL" id="ERN04322.1"/>
    </source>
</evidence>
<dbReference type="KEGG" id="atr:18432482"/>
<dbReference type="eggNOG" id="KOG4197">
    <property type="taxonomic scope" value="Eukaryota"/>
</dbReference>
<feature type="repeat" description="PPR" evidence="2">
    <location>
        <begin position="241"/>
        <end position="275"/>
    </location>
</feature>
<dbReference type="HOGENOM" id="CLU_002706_0_1_1"/>
<dbReference type="InterPro" id="IPR011990">
    <property type="entry name" value="TPR-like_helical_dom_sf"/>
</dbReference>
<dbReference type="InterPro" id="IPR046960">
    <property type="entry name" value="PPR_At4g14850-like_plant"/>
</dbReference>
<gene>
    <name evidence="3" type="ORF">AMTR_s00077p00191560</name>
</gene>
<evidence type="ECO:0000313" key="4">
    <source>
        <dbReference type="Proteomes" id="UP000017836"/>
    </source>
</evidence>
<dbReference type="Pfam" id="PF13812">
    <property type="entry name" value="PPR_3"/>
    <property type="match status" value="1"/>
</dbReference>
<accession>W1P396</accession>
<dbReference type="EMBL" id="KI394293">
    <property type="protein sequence ID" value="ERN04322.1"/>
    <property type="molecule type" value="Genomic_DNA"/>
</dbReference>
<feature type="repeat" description="PPR" evidence="2">
    <location>
        <begin position="139"/>
        <end position="174"/>
    </location>
</feature>
<dbReference type="Proteomes" id="UP000017836">
    <property type="component" value="Unassembled WGS sequence"/>
</dbReference>
<reference evidence="4" key="1">
    <citation type="journal article" date="2013" name="Science">
        <title>The Amborella genome and the evolution of flowering plants.</title>
        <authorList>
            <consortium name="Amborella Genome Project"/>
        </authorList>
    </citation>
    <scope>NUCLEOTIDE SEQUENCE [LARGE SCALE GENOMIC DNA]</scope>
</reference>
<dbReference type="Pfam" id="PF01535">
    <property type="entry name" value="PPR"/>
    <property type="match status" value="1"/>
</dbReference>
<dbReference type="OrthoDB" id="185373at2759"/>
<dbReference type="PANTHER" id="PTHR47926">
    <property type="entry name" value="PENTATRICOPEPTIDE REPEAT-CONTAINING PROTEIN"/>
    <property type="match status" value="1"/>
</dbReference>
<dbReference type="Gene3D" id="1.25.40.10">
    <property type="entry name" value="Tetratricopeptide repeat domain"/>
    <property type="match status" value="3"/>
</dbReference>
<proteinExistence type="predicted"/>
<dbReference type="AlphaFoldDB" id="W1P396"/>
<organism evidence="3 4">
    <name type="scientific">Amborella trichopoda</name>
    <dbReference type="NCBI Taxonomy" id="13333"/>
    <lineage>
        <taxon>Eukaryota</taxon>
        <taxon>Viridiplantae</taxon>
        <taxon>Streptophyta</taxon>
        <taxon>Embryophyta</taxon>
        <taxon>Tracheophyta</taxon>
        <taxon>Spermatophyta</taxon>
        <taxon>Magnoliopsida</taxon>
        <taxon>Amborellales</taxon>
        <taxon>Amborellaceae</taxon>
        <taxon>Amborella</taxon>
    </lineage>
</organism>
<evidence type="ECO:0000256" key="1">
    <source>
        <dbReference type="ARBA" id="ARBA00022737"/>
    </source>
</evidence>
<dbReference type="PROSITE" id="PS51375">
    <property type="entry name" value="PPR"/>
    <property type="match status" value="4"/>
</dbReference>
<dbReference type="GO" id="GO:0003723">
    <property type="term" value="F:RNA binding"/>
    <property type="evidence" value="ECO:0000318"/>
    <property type="project" value="GO_Central"/>
</dbReference>
<dbReference type="Pfam" id="PF20431">
    <property type="entry name" value="E_motif"/>
    <property type="match status" value="1"/>
</dbReference>
<dbReference type="InterPro" id="IPR046848">
    <property type="entry name" value="E_motif"/>
</dbReference>
<dbReference type="InterPro" id="IPR002885">
    <property type="entry name" value="PPR_rpt"/>
</dbReference>
<dbReference type="Gramene" id="ERN04322">
    <property type="protein sequence ID" value="ERN04322"/>
    <property type="gene ID" value="AMTR_s00077p00191560"/>
</dbReference>
<keyword evidence="1" id="KW-0677">Repeat</keyword>
<sequence length="483" mass="53932">MVAFIIIPHRFTLRLCNHLHNATTATLVQKTKSDDDAYSYCLLLRAHLRDGNHNQVLELYDQMRASGPQPNKFVFPLVLKACAKLSSLSHTQRIHACVVKMSLTCDPHVASAMLSAYFKCDHAEAAHLLFDRIPHDRSNIVHWTAMLVGCANMGSYLDVLSLFSRMMMTRGMKPNEFTLSTTLSACSRSGMLGSGRGLHAYIIRHGFTTDAFVLSALLDMYAKCASLQHSCIIFDGATHRDAALWNSMIMAYGMHGFPEKAFSAFEGMVKSGLRPDKVTFVHLLSACSHTGLLDKGLGYLKTMGSKYGIQPSEDHYACIVDLLGRHGRVEDAEKLVRSGMMMNKKLLDGAVLGALLHACRIHGKTDVGKAVAEKLFKLEPGNVGNYVMMSNMYAEAGRWEEMRQVRDAIKEKGLKKRPGCSWIEVEKQVHIFVAGDLNHPKLADMHSAIESLDAQMRFDCQYKDRHLEQTKDCREGIDVLTYL</sequence>
<dbReference type="GO" id="GO:0009451">
    <property type="term" value="P:RNA modification"/>
    <property type="evidence" value="ECO:0000318"/>
    <property type="project" value="GO_Central"/>
</dbReference>
<dbReference type="FunFam" id="1.25.40.10:FF:000280">
    <property type="entry name" value="Pentatricopeptide repeat-containing protein"/>
    <property type="match status" value="1"/>
</dbReference>
<dbReference type="NCBIfam" id="TIGR00756">
    <property type="entry name" value="PPR"/>
    <property type="match status" value="3"/>
</dbReference>
<feature type="repeat" description="PPR" evidence="2">
    <location>
        <begin position="36"/>
        <end position="70"/>
    </location>
</feature>
<name>W1P396_AMBTC</name>
<dbReference type="Pfam" id="PF13041">
    <property type="entry name" value="PPR_2"/>
    <property type="match status" value="1"/>
</dbReference>
<keyword evidence="4" id="KW-1185">Reference proteome</keyword>
<protein>
    <recommendedName>
        <fullName evidence="5">DYW domain-containing protein</fullName>
    </recommendedName>
</protein>
<dbReference type="PANTHER" id="PTHR47926:SF347">
    <property type="entry name" value="PENTATRICOPEPTIDE REPEAT-CONTAINING PROTEIN"/>
    <property type="match status" value="1"/>
</dbReference>
<evidence type="ECO:0000256" key="2">
    <source>
        <dbReference type="PROSITE-ProRule" id="PRU00708"/>
    </source>
</evidence>
<dbReference type="FunFam" id="1.25.40.10:FF:000344">
    <property type="entry name" value="Pentatricopeptide repeat-containing protein"/>
    <property type="match status" value="1"/>
</dbReference>
<feature type="repeat" description="PPR" evidence="2">
    <location>
        <begin position="382"/>
        <end position="416"/>
    </location>
</feature>
<evidence type="ECO:0008006" key="5">
    <source>
        <dbReference type="Google" id="ProtNLM"/>
    </source>
</evidence>